<accession>A0ABN9Y9C5</accession>
<evidence type="ECO:0008006" key="3">
    <source>
        <dbReference type="Google" id="ProtNLM"/>
    </source>
</evidence>
<protein>
    <recommendedName>
        <fullName evidence="3">Reverse transcriptase zinc-binding domain-containing protein</fullName>
    </recommendedName>
</protein>
<organism evidence="1 2">
    <name type="scientific">Prorocentrum cordatum</name>
    <dbReference type="NCBI Taxonomy" id="2364126"/>
    <lineage>
        <taxon>Eukaryota</taxon>
        <taxon>Sar</taxon>
        <taxon>Alveolata</taxon>
        <taxon>Dinophyceae</taxon>
        <taxon>Prorocentrales</taxon>
        <taxon>Prorocentraceae</taxon>
        <taxon>Prorocentrum</taxon>
    </lineage>
</organism>
<evidence type="ECO:0000313" key="1">
    <source>
        <dbReference type="EMBL" id="CAK0909287.1"/>
    </source>
</evidence>
<reference evidence="1" key="1">
    <citation type="submission" date="2023-10" db="EMBL/GenBank/DDBJ databases">
        <authorList>
            <person name="Chen Y."/>
            <person name="Shah S."/>
            <person name="Dougan E. K."/>
            <person name="Thang M."/>
            <person name="Chan C."/>
        </authorList>
    </citation>
    <scope>NUCLEOTIDE SEQUENCE [LARGE SCALE GENOMIC DNA]</scope>
</reference>
<proteinExistence type="predicted"/>
<dbReference type="Proteomes" id="UP001189429">
    <property type="component" value="Unassembled WGS sequence"/>
</dbReference>
<comment type="caution">
    <text evidence="1">The sequence shown here is derived from an EMBL/GenBank/DDBJ whole genome shotgun (WGS) entry which is preliminary data.</text>
</comment>
<keyword evidence="2" id="KW-1185">Reference proteome</keyword>
<gene>
    <name evidence="1" type="ORF">PCOR1329_LOCUS83741</name>
</gene>
<name>A0ABN9Y9C5_9DINO</name>
<sequence length="163" mass="18511">MIVQYRREPEWALGHSTHCPAALWRMLKLGYGWWTEDKLAHVRYNAPNACLPCQISRDTIDNIFYCCQHPEAVALRSEFLTPDVVQAALEAPEQSLLFCCGEFEHPGEQHDDVPLPLEVPIVQFKRHDGQPERVHDFWGLPGTDGSCTRLDIAELSRAPFSVG</sequence>
<evidence type="ECO:0000313" key="2">
    <source>
        <dbReference type="Proteomes" id="UP001189429"/>
    </source>
</evidence>
<dbReference type="EMBL" id="CAUYUJ010022170">
    <property type="protein sequence ID" value="CAK0909287.1"/>
    <property type="molecule type" value="Genomic_DNA"/>
</dbReference>